<protein>
    <submittedName>
        <fullName evidence="1">Uncharacterized protein</fullName>
    </submittedName>
</protein>
<comment type="caution">
    <text evidence="1">The sequence shown here is derived from an EMBL/GenBank/DDBJ whole genome shotgun (WGS) entry which is preliminary data.</text>
</comment>
<sequence length="61" mass="6365">MDSGSCSFSPEQISVTDFSAQIGLGMVLDLSGGSYKPIAKIFDDATIAKYARNASISATTE</sequence>
<dbReference type="EMBL" id="BEYU01002229">
    <property type="protein sequence ID" value="GBG16118.1"/>
    <property type="molecule type" value="Genomic_DNA"/>
</dbReference>
<evidence type="ECO:0000313" key="2">
    <source>
        <dbReference type="Proteomes" id="UP000241890"/>
    </source>
</evidence>
<proteinExistence type="predicted"/>
<evidence type="ECO:0000313" key="1">
    <source>
        <dbReference type="EMBL" id="GBG16118.1"/>
    </source>
</evidence>
<dbReference type="AlphaFoldDB" id="A0A2R5FFV1"/>
<accession>A0A2R5FFV1</accession>
<dbReference type="Proteomes" id="UP000241890">
    <property type="component" value="Unassembled WGS sequence"/>
</dbReference>
<name>A0A2R5FFV1_9STRA</name>
<reference evidence="1 2" key="1">
    <citation type="submission" date="2017-12" db="EMBL/GenBank/DDBJ databases">
        <title>Sequencing, de novo assembly and annotation of complete genome of a new Thraustochytrid species, strain FCC1311.</title>
        <authorList>
            <person name="Sedici K."/>
            <person name="Godart F."/>
            <person name="Aiese Cigliano R."/>
            <person name="Sanseverino W."/>
            <person name="Barakat M."/>
            <person name="Ortet P."/>
            <person name="Marechal E."/>
            <person name="Cagnac O."/>
            <person name="Amato A."/>
        </authorList>
    </citation>
    <scope>NUCLEOTIDE SEQUENCE [LARGE SCALE GENOMIC DNA]</scope>
</reference>
<feature type="non-terminal residue" evidence="1">
    <location>
        <position position="61"/>
    </location>
</feature>
<gene>
    <name evidence="1" type="ORF">FCC1311_118562</name>
</gene>
<organism evidence="1 2">
    <name type="scientific">Hondaea fermentalgiana</name>
    <dbReference type="NCBI Taxonomy" id="2315210"/>
    <lineage>
        <taxon>Eukaryota</taxon>
        <taxon>Sar</taxon>
        <taxon>Stramenopiles</taxon>
        <taxon>Bigyra</taxon>
        <taxon>Labyrinthulomycetes</taxon>
        <taxon>Thraustochytrida</taxon>
        <taxon>Thraustochytriidae</taxon>
        <taxon>Hondaea</taxon>
    </lineage>
</organism>
<dbReference type="InParanoid" id="A0A2R5FFV1"/>
<keyword evidence="2" id="KW-1185">Reference proteome</keyword>